<evidence type="ECO:0000256" key="3">
    <source>
        <dbReference type="ARBA" id="ARBA00022989"/>
    </source>
</evidence>
<evidence type="ECO:0000256" key="2">
    <source>
        <dbReference type="ARBA" id="ARBA00022692"/>
    </source>
</evidence>
<feature type="transmembrane region" description="Helical" evidence="5">
    <location>
        <begin position="109"/>
        <end position="130"/>
    </location>
</feature>
<feature type="transmembrane region" description="Helical" evidence="5">
    <location>
        <begin position="16"/>
        <end position="33"/>
    </location>
</feature>
<reference evidence="7" key="1">
    <citation type="submission" date="2021-01" db="EMBL/GenBank/DDBJ databases">
        <authorList>
            <person name="Corre E."/>
            <person name="Pelletier E."/>
            <person name="Niang G."/>
            <person name="Scheremetjew M."/>
            <person name="Finn R."/>
            <person name="Kale V."/>
            <person name="Holt S."/>
            <person name="Cochrane G."/>
            <person name="Meng A."/>
            <person name="Brown T."/>
            <person name="Cohen L."/>
        </authorList>
    </citation>
    <scope>NUCLEOTIDE SEQUENCE</scope>
    <source>
        <strain evidence="7">CCMP826</strain>
    </source>
</reference>
<proteinExistence type="predicted"/>
<evidence type="ECO:0000256" key="1">
    <source>
        <dbReference type="ARBA" id="ARBA00004370"/>
    </source>
</evidence>
<evidence type="ECO:0000313" key="7">
    <source>
        <dbReference type="EMBL" id="CAD9495658.1"/>
    </source>
</evidence>
<sequence>MAQSKAANAEEGPRPVWQWIIFWSLCTGAVYSLEKGYQSVQPWIDQDHPIASGWIGAFVLTQICGPSPLVLPFVYAAVAAGETASPIREELWSKFMDWSHGDGDLTRAIWVPTAIAVIVYFVNGLLCLAIDLSQFCNLWKIQSYRPNRWETSSVDKPSDRNQWTWQQMRKVLANVLFNQLVVITAFSLVCWALGHRPYLESHPHGKFIQMNKSLPTGLQIAHDILGFVLVNEMLFYYGHRLLHTRALYASIHKIHHEFRSPVALAAEYCHPLEMLLSDIIPLFSGAILLQTHLYTLYVWIVFATLGTQCHHCGYDWPWMTGAHQPNFHDFHHENFNCNFGNVLLLDWFHKTDVMYVDYMKQQQQKKKQQQKVLSKQE</sequence>
<keyword evidence="4 5" id="KW-0472">Membrane</keyword>
<feature type="transmembrane region" description="Helical" evidence="5">
    <location>
        <begin position="54"/>
        <end position="78"/>
    </location>
</feature>
<dbReference type="GO" id="GO:0016491">
    <property type="term" value="F:oxidoreductase activity"/>
    <property type="evidence" value="ECO:0007669"/>
    <property type="project" value="InterPro"/>
</dbReference>
<dbReference type="InterPro" id="IPR050307">
    <property type="entry name" value="Sterol_Desaturase_Related"/>
</dbReference>
<name>A0A7S2HNS0_9STRA</name>
<evidence type="ECO:0000256" key="4">
    <source>
        <dbReference type="ARBA" id="ARBA00023136"/>
    </source>
</evidence>
<accession>A0A7S2HNS0</accession>
<gene>
    <name evidence="7" type="ORF">HTAM1171_LOCUS6588</name>
</gene>
<evidence type="ECO:0000259" key="6">
    <source>
        <dbReference type="Pfam" id="PF04116"/>
    </source>
</evidence>
<dbReference type="EMBL" id="HBGV01010685">
    <property type="protein sequence ID" value="CAD9495658.1"/>
    <property type="molecule type" value="Transcribed_RNA"/>
</dbReference>
<dbReference type="GO" id="GO:0016020">
    <property type="term" value="C:membrane"/>
    <property type="evidence" value="ECO:0007669"/>
    <property type="project" value="UniProtKB-SubCell"/>
</dbReference>
<dbReference type="PANTHER" id="PTHR11863">
    <property type="entry name" value="STEROL DESATURASE"/>
    <property type="match status" value="1"/>
</dbReference>
<evidence type="ECO:0000256" key="5">
    <source>
        <dbReference type="SAM" id="Phobius"/>
    </source>
</evidence>
<comment type="subcellular location">
    <subcellularLocation>
        <location evidence="1">Membrane</location>
    </subcellularLocation>
</comment>
<protein>
    <recommendedName>
        <fullName evidence="6">Fatty acid hydroxylase domain-containing protein</fullName>
    </recommendedName>
</protein>
<keyword evidence="3 5" id="KW-1133">Transmembrane helix</keyword>
<dbReference type="AlphaFoldDB" id="A0A7S2HNS0"/>
<keyword evidence="2 5" id="KW-0812">Transmembrane</keyword>
<dbReference type="GO" id="GO:0005506">
    <property type="term" value="F:iron ion binding"/>
    <property type="evidence" value="ECO:0007669"/>
    <property type="project" value="InterPro"/>
</dbReference>
<feature type="domain" description="Fatty acid hydroxylase" evidence="6">
    <location>
        <begin position="225"/>
        <end position="351"/>
    </location>
</feature>
<dbReference type="InterPro" id="IPR006694">
    <property type="entry name" value="Fatty_acid_hydroxylase"/>
</dbReference>
<dbReference type="Pfam" id="PF04116">
    <property type="entry name" value="FA_hydroxylase"/>
    <property type="match status" value="1"/>
</dbReference>
<organism evidence="7">
    <name type="scientific">Helicotheca tamesis</name>
    <dbReference type="NCBI Taxonomy" id="374047"/>
    <lineage>
        <taxon>Eukaryota</taxon>
        <taxon>Sar</taxon>
        <taxon>Stramenopiles</taxon>
        <taxon>Ochrophyta</taxon>
        <taxon>Bacillariophyta</taxon>
        <taxon>Mediophyceae</taxon>
        <taxon>Lithodesmiophycidae</taxon>
        <taxon>Lithodesmiales</taxon>
        <taxon>Lithodesmiaceae</taxon>
        <taxon>Helicotheca</taxon>
    </lineage>
</organism>
<feature type="transmembrane region" description="Helical" evidence="5">
    <location>
        <begin position="171"/>
        <end position="194"/>
    </location>
</feature>
<dbReference type="GO" id="GO:0008610">
    <property type="term" value="P:lipid biosynthetic process"/>
    <property type="evidence" value="ECO:0007669"/>
    <property type="project" value="InterPro"/>
</dbReference>